<sequence>MKHLVLFILVTAYFRPREACVKNRVLLHNELGPGKPLEFHCYSVNNDLGVKNLNFNATPYVIEFHDDWFFITTWDCLLRQGANMEYFYKVEVYRAGHRFIPKCGQIRVWTAKLDGIYFSRDLDTPPKKMKHLILFILVTVTYFRPQEACVKNRVVIHNELGPGRILEYHCYSNKDDLGIKNMAFNATPYVIAFHDEIPNLTTWNCLLRQGPNNKFVFDVQMYKAGPRLIPRCGQIRIWTAKLDGIYFARNLDTPPVLALRWIEI</sequence>
<feature type="chain" id="PRO_5036516589" description="S-protein homolog" evidence="6">
    <location>
        <begin position="20"/>
        <end position="264"/>
    </location>
</feature>
<protein>
    <recommendedName>
        <fullName evidence="6">S-protein homolog</fullName>
    </recommendedName>
</protein>
<comment type="caution">
    <text evidence="7">The sequence shown here is derived from an EMBL/GenBank/DDBJ whole genome shotgun (WGS) entry which is preliminary data.</text>
</comment>
<keyword evidence="5 6" id="KW-0732">Signal</keyword>
<keyword evidence="4 6" id="KW-0964">Secreted</keyword>
<name>A0A8X7QYQ8_BRACI</name>
<gene>
    <name evidence="7" type="ORF">Bca52824_060877</name>
</gene>
<dbReference type="GO" id="GO:0060320">
    <property type="term" value="P:rejection of self pollen"/>
    <property type="evidence" value="ECO:0007669"/>
    <property type="project" value="UniProtKB-KW"/>
</dbReference>
<evidence type="ECO:0000256" key="2">
    <source>
        <dbReference type="ARBA" id="ARBA00005581"/>
    </source>
</evidence>
<evidence type="ECO:0000313" key="8">
    <source>
        <dbReference type="Proteomes" id="UP000886595"/>
    </source>
</evidence>
<evidence type="ECO:0000313" key="7">
    <source>
        <dbReference type="EMBL" id="KAG2278322.1"/>
    </source>
</evidence>
<dbReference type="EMBL" id="JAAMPC010000012">
    <property type="protein sequence ID" value="KAG2278322.1"/>
    <property type="molecule type" value="Genomic_DNA"/>
</dbReference>
<dbReference type="AlphaFoldDB" id="A0A8X7QYQ8"/>
<keyword evidence="8" id="KW-1185">Reference proteome</keyword>
<organism evidence="7 8">
    <name type="scientific">Brassica carinata</name>
    <name type="common">Ethiopian mustard</name>
    <name type="synonym">Abyssinian cabbage</name>
    <dbReference type="NCBI Taxonomy" id="52824"/>
    <lineage>
        <taxon>Eukaryota</taxon>
        <taxon>Viridiplantae</taxon>
        <taxon>Streptophyta</taxon>
        <taxon>Embryophyta</taxon>
        <taxon>Tracheophyta</taxon>
        <taxon>Spermatophyta</taxon>
        <taxon>Magnoliopsida</taxon>
        <taxon>eudicotyledons</taxon>
        <taxon>Gunneridae</taxon>
        <taxon>Pentapetalae</taxon>
        <taxon>rosids</taxon>
        <taxon>malvids</taxon>
        <taxon>Brassicales</taxon>
        <taxon>Brassicaceae</taxon>
        <taxon>Brassiceae</taxon>
        <taxon>Brassica</taxon>
    </lineage>
</organism>
<accession>A0A8X7QYQ8</accession>
<evidence type="ECO:0000256" key="5">
    <source>
        <dbReference type="ARBA" id="ARBA00022729"/>
    </source>
</evidence>
<comment type="subcellular location">
    <subcellularLocation>
        <location evidence="1 6">Secreted</location>
    </subcellularLocation>
</comment>
<dbReference type="OrthoDB" id="1056348at2759"/>
<comment type="similarity">
    <text evidence="2 6">Belongs to the plant self-incompatibility (S1) protein family.</text>
</comment>
<evidence type="ECO:0000256" key="6">
    <source>
        <dbReference type="RuleBase" id="RU367044"/>
    </source>
</evidence>
<feature type="signal peptide" evidence="6">
    <location>
        <begin position="1"/>
        <end position="19"/>
    </location>
</feature>
<evidence type="ECO:0000256" key="1">
    <source>
        <dbReference type="ARBA" id="ARBA00004613"/>
    </source>
</evidence>
<dbReference type="InterPro" id="IPR010264">
    <property type="entry name" value="Self-incomp_S1"/>
</dbReference>
<dbReference type="PANTHER" id="PTHR31232:SF161">
    <property type="entry name" value="F11M15.10 PROTEIN-RELATED"/>
    <property type="match status" value="1"/>
</dbReference>
<keyword evidence="3 6" id="KW-0713">Self-incompatibility</keyword>
<dbReference type="GO" id="GO:0005576">
    <property type="term" value="C:extracellular region"/>
    <property type="evidence" value="ECO:0007669"/>
    <property type="project" value="UniProtKB-SubCell"/>
</dbReference>
<evidence type="ECO:0000256" key="4">
    <source>
        <dbReference type="ARBA" id="ARBA00022525"/>
    </source>
</evidence>
<evidence type="ECO:0000256" key="3">
    <source>
        <dbReference type="ARBA" id="ARBA00022471"/>
    </source>
</evidence>
<dbReference type="Pfam" id="PF05938">
    <property type="entry name" value="Self-incomp_S1"/>
    <property type="match status" value="2"/>
</dbReference>
<proteinExistence type="inferred from homology"/>
<dbReference type="PANTHER" id="PTHR31232">
    <property type="match status" value="1"/>
</dbReference>
<reference evidence="7 8" key="1">
    <citation type="submission" date="2020-02" db="EMBL/GenBank/DDBJ databases">
        <authorList>
            <person name="Ma Q."/>
            <person name="Huang Y."/>
            <person name="Song X."/>
            <person name="Pei D."/>
        </authorList>
    </citation>
    <scope>NUCLEOTIDE SEQUENCE [LARGE SCALE GENOMIC DNA]</scope>
    <source>
        <strain evidence="7">Sxm20200214</strain>
        <tissue evidence="7">Leaf</tissue>
    </source>
</reference>
<dbReference type="Proteomes" id="UP000886595">
    <property type="component" value="Unassembled WGS sequence"/>
</dbReference>